<feature type="transmembrane region" description="Helical" evidence="1">
    <location>
        <begin position="20"/>
        <end position="37"/>
    </location>
</feature>
<evidence type="ECO:0000313" key="3">
    <source>
        <dbReference type="Proteomes" id="UP000471120"/>
    </source>
</evidence>
<dbReference type="AlphaFoldDB" id="A0A6P2CBT8"/>
<feature type="transmembrane region" description="Helical" evidence="1">
    <location>
        <begin position="49"/>
        <end position="69"/>
    </location>
</feature>
<keyword evidence="1" id="KW-1133">Transmembrane helix</keyword>
<protein>
    <submittedName>
        <fullName evidence="2">Uncharacterized protein</fullName>
    </submittedName>
</protein>
<evidence type="ECO:0000256" key="1">
    <source>
        <dbReference type="SAM" id="Phobius"/>
    </source>
</evidence>
<evidence type="ECO:0000313" key="2">
    <source>
        <dbReference type="EMBL" id="TXG89360.1"/>
    </source>
</evidence>
<keyword evidence="1" id="KW-0472">Membrane</keyword>
<comment type="caution">
    <text evidence="2">The sequence shown here is derived from an EMBL/GenBank/DDBJ whole genome shotgun (WGS) entry which is preliminary data.</text>
</comment>
<proteinExistence type="predicted"/>
<reference evidence="2 3" key="1">
    <citation type="submission" date="2018-07" db="EMBL/GenBank/DDBJ databases">
        <title>Genome sequence of Rhodococcus rhodnii ATCC 35071 from Rhodnius prolixus.</title>
        <authorList>
            <person name="Patel V."/>
            <person name="Vogel K.J."/>
        </authorList>
    </citation>
    <scope>NUCLEOTIDE SEQUENCE [LARGE SCALE GENOMIC DNA]</scope>
    <source>
        <strain evidence="2 3">ATCC 35071</strain>
    </source>
</reference>
<organism evidence="2 3">
    <name type="scientific">Rhodococcus rhodnii</name>
    <dbReference type="NCBI Taxonomy" id="38312"/>
    <lineage>
        <taxon>Bacteria</taxon>
        <taxon>Bacillati</taxon>
        <taxon>Actinomycetota</taxon>
        <taxon>Actinomycetes</taxon>
        <taxon>Mycobacteriales</taxon>
        <taxon>Nocardiaceae</taxon>
        <taxon>Rhodococcus</taxon>
    </lineage>
</organism>
<accession>A0A6P2CBT8</accession>
<dbReference type="Proteomes" id="UP000471120">
    <property type="component" value="Unassembled WGS sequence"/>
</dbReference>
<name>A0A6P2CBT8_9NOCA</name>
<sequence length="136" mass="15127">MSAYDRKYGPDLGDDVPRIGWGLIAWIVPSIIGIVLLEAPGVPLLANQSAQLVVLALSVIVYAITYRLARGASRNPLSPPCRTRRTAREIRRAACRHPDPPARRDSESNYVYTLGALDQGATERRWPWVVIHSTIR</sequence>
<keyword evidence="1" id="KW-0812">Transmembrane</keyword>
<gene>
    <name evidence="2" type="ORF">DW322_02770</name>
</gene>
<dbReference type="EMBL" id="QRCM01000001">
    <property type="protein sequence ID" value="TXG89360.1"/>
    <property type="molecule type" value="Genomic_DNA"/>
</dbReference>